<evidence type="ECO:0000256" key="2">
    <source>
        <dbReference type="ARBA" id="ARBA00012687"/>
    </source>
</evidence>
<evidence type="ECO:0000256" key="3">
    <source>
        <dbReference type="ARBA" id="ARBA00020902"/>
    </source>
</evidence>
<dbReference type="EMBL" id="JAKGUD010000002">
    <property type="protein sequence ID" value="MCF4141639.1"/>
    <property type="molecule type" value="Genomic_DNA"/>
</dbReference>
<name>A0ABS9ELR3_9BACT</name>
<keyword evidence="4" id="KW-0444">Lipid biosynthesis</keyword>
<keyword evidence="7" id="KW-0808">Transferase</keyword>
<organism evidence="10 11">
    <name type="scientific">Dethiosulfovibrio marinus</name>
    <dbReference type="NCBI Taxonomy" id="133532"/>
    <lineage>
        <taxon>Bacteria</taxon>
        <taxon>Thermotogati</taxon>
        <taxon>Synergistota</taxon>
        <taxon>Synergistia</taxon>
        <taxon>Synergistales</taxon>
        <taxon>Dethiosulfovibrionaceae</taxon>
        <taxon>Dethiosulfovibrio</taxon>
    </lineage>
</organism>
<evidence type="ECO:0000256" key="5">
    <source>
        <dbReference type="ARBA" id="ARBA00022556"/>
    </source>
</evidence>
<sequence length="362" mass="40660">MSIFLSCGEVSGDILLSSLTGALRKSGYSRPLWGMVGERGVASGVEPLWKSSELHIMGVSEALAALPRLYKLADRIVREVCRRKPEAVVVVDSPDFHIPMVRRLRKSGYFGPVVYLSPPTVWAWRKRRVIHLRELFDLNLPLFEFEHSHLVRNGVSSAWIGHPMVDTFPPPVAPSEPDSVALLPGSRGSEIRRLMPILVPLARRLEDLGMKPVFSLAPGLSRSSRDSVLEEIGNFELYRGEARELLGRCGMAAGASGTVAVEAMMSDRFMTVLYRAGSLEWFIYDNFVRLPFVSIPNVMVRRKVYPELLQERCNSSEILSSLVSYRSDRSIRRRVHGDLERCRSMMGSTGAADFWAERISRL</sequence>
<proteinExistence type="predicted"/>
<keyword evidence="8" id="KW-0443">Lipid metabolism</keyword>
<keyword evidence="5" id="KW-0441">Lipid A biosynthesis</keyword>
<dbReference type="InterPro" id="IPR003835">
    <property type="entry name" value="Glyco_trans_19"/>
</dbReference>
<evidence type="ECO:0000256" key="1">
    <source>
        <dbReference type="ARBA" id="ARBA00002056"/>
    </source>
</evidence>
<comment type="caution">
    <text evidence="10">The sequence shown here is derived from an EMBL/GenBank/DDBJ whole genome shotgun (WGS) entry which is preliminary data.</text>
</comment>
<gene>
    <name evidence="10" type="ORF">L2W38_02255</name>
</gene>
<evidence type="ECO:0000256" key="4">
    <source>
        <dbReference type="ARBA" id="ARBA00022516"/>
    </source>
</evidence>
<evidence type="ECO:0000313" key="11">
    <source>
        <dbReference type="Proteomes" id="UP001200430"/>
    </source>
</evidence>
<dbReference type="Proteomes" id="UP001200430">
    <property type="component" value="Unassembled WGS sequence"/>
</dbReference>
<protein>
    <recommendedName>
        <fullName evidence="3">Lipid-A-disaccharide synthase</fullName>
        <ecNumber evidence="2">2.4.1.182</ecNumber>
    </recommendedName>
</protein>
<evidence type="ECO:0000256" key="8">
    <source>
        <dbReference type="ARBA" id="ARBA00023098"/>
    </source>
</evidence>
<evidence type="ECO:0000256" key="9">
    <source>
        <dbReference type="ARBA" id="ARBA00048975"/>
    </source>
</evidence>
<dbReference type="PANTHER" id="PTHR30372:SF4">
    <property type="entry name" value="LIPID-A-DISACCHARIDE SYNTHASE, MITOCHONDRIAL-RELATED"/>
    <property type="match status" value="1"/>
</dbReference>
<dbReference type="SUPFAM" id="SSF53756">
    <property type="entry name" value="UDP-Glycosyltransferase/glycogen phosphorylase"/>
    <property type="match status" value="1"/>
</dbReference>
<keyword evidence="6" id="KW-0328">Glycosyltransferase</keyword>
<dbReference type="RefSeq" id="WP_236098146.1">
    <property type="nucleotide sequence ID" value="NZ_JAKGUD010000002.1"/>
</dbReference>
<dbReference type="PANTHER" id="PTHR30372">
    <property type="entry name" value="LIPID-A-DISACCHARIDE SYNTHASE"/>
    <property type="match status" value="1"/>
</dbReference>
<dbReference type="Pfam" id="PF02684">
    <property type="entry name" value="LpxB"/>
    <property type="match status" value="1"/>
</dbReference>
<accession>A0ABS9ELR3</accession>
<evidence type="ECO:0000256" key="7">
    <source>
        <dbReference type="ARBA" id="ARBA00022679"/>
    </source>
</evidence>
<comment type="function">
    <text evidence="1">Condensation of UDP-2,3-diacylglucosamine and 2,3-diacylglucosamine-1-phosphate to form lipid A disaccharide, a precursor of lipid A, a phosphorylated glycolipid that anchors the lipopolysaccharide to the outer membrane of the cell.</text>
</comment>
<evidence type="ECO:0000256" key="6">
    <source>
        <dbReference type="ARBA" id="ARBA00022676"/>
    </source>
</evidence>
<comment type="catalytic activity">
    <reaction evidence="9">
        <text>a lipid X + a UDP-2-N,3-O-bis[(3R)-3-hydroxyacyl]-alpha-D-glucosamine = a lipid A disaccharide + UDP + H(+)</text>
        <dbReference type="Rhea" id="RHEA:67828"/>
        <dbReference type="ChEBI" id="CHEBI:15378"/>
        <dbReference type="ChEBI" id="CHEBI:58223"/>
        <dbReference type="ChEBI" id="CHEBI:137748"/>
        <dbReference type="ChEBI" id="CHEBI:176338"/>
        <dbReference type="ChEBI" id="CHEBI:176343"/>
        <dbReference type="EC" id="2.4.1.182"/>
    </reaction>
</comment>
<dbReference type="EC" id="2.4.1.182" evidence="2"/>
<keyword evidence="11" id="KW-1185">Reference proteome</keyword>
<reference evidence="10 11" key="1">
    <citation type="submission" date="2022-01" db="EMBL/GenBank/DDBJ databases">
        <title>Dethiosulfovibrio faecalis sp. nov., a novel proteolytic, non-sulfur-reducing bacterium isolated from a marine aquaculture solid waste bioreactor.</title>
        <authorList>
            <person name="Grabowski S."/>
            <person name="Apolinario E."/>
            <person name="Schneider N."/>
            <person name="Marshall C.W."/>
            <person name="Sowers K.R."/>
        </authorList>
    </citation>
    <scope>NUCLEOTIDE SEQUENCE [LARGE SCALE GENOMIC DNA]</scope>
    <source>
        <strain evidence="10 11">DSM 12537</strain>
    </source>
</reference>
<evidence type="ECO:0000313" key="10">
    <source>
        <dbReference type="EMBL" id="MCF4141639.1"/>
    </source>
</evidence>